<organism evidence="2 3">
    <name type="scientific">Brachionus plicatilis</name>
    <name type="common">Marine rotifer</name>
    <name type="synonym">Brachionus muelleri</name>
    <dbReference type="NCBI Taxonomy" id="10195"/>
    <lineage>
        <taxon>Eukaryota</taxon>
        <taxon>Metazoa</taxon>
        <taxon>Spiralia</taxon>
        <taxon>Gnathifera</taxon>
        <taxon>Rotifera</taxon>
        <taxon>Eurotatoria</taxon>
        <taxon>Monogononta</taxon>
        <taxon>Pseudotrocha</taxon>
        <taxon>Ploima</taxon>
        <taxon>Brachionidae</taxon>
        <taxon>Brachionus</taxon>
    </lineage>
</organism>
<keyword evidence="3" id="KW-1185">Reference proteome</keyword>
<evidence type="ECO:0000313" key="3">
    <source>
        <dbReference type="Proteomes" id="UP000276133"/>
    </source>
</evidence>
<evidence type="ECO:0000256" key="1">
    <source>
        <dbReference type="SAM" id="Phobius"/>
    </source>
</evidence>
<dbReference type="AlphaFoldDB" id="A0A3M7T2H7"/>
<gene>
    <name evidence="2" type="ORF">BpHYR1_010412</name>
</gene>
<reference evidence="2 3" key="1">
    <citation type="journal article" date="2018" name="Sci. Rep.">
        <title>Genomic signatures of local adaptation to the degree of environmental predictability in rotifers.</title>
        <authorList>
            <person name="Franch-Gras L."/>
            <person name="Hahn C."/>
            <person name="Garcia-Roger E.M."/>
            <person name="Carmona M.J."/>
            <person name="Serra M."/>
            <person name="Gomez A."/>
        </authorList>
    </citation>
    <scope>NUCLEOTIDE SEQUENCE [LARGE SCALE GENOMIC DNA]</scope>
    <source>
        <strain evidence="2">HYR1</strain>
    </source>
</reference>
<keyword evidence="1" id="KW-0472">Membrane</keyword>
<evidence type="ECO:0000313" key="2">
    <source>
        <dbReference type="EMBL" id="RNA42231.1"/>
    </source>
</evidence>
<protein>
    <submittedName>
        <fullName evidence="2">Uncharacterized protein</fullName>
    </submittedName>
</protein>
<dbReference type="EMBL" id="REGN01000395">
    <property type="protein sequence ID" value="RNA42231.1"/>
    <property type="molecule type" value="Genomic_DNA"/>
</dbReference>
<accession>A0A3M7T2H7</accession>
<proteinExistence type="predicted"/>
<sequence length="85" mass="10190">MNHVTRTDSCASPSQIERLRTFSAFHSWWLTNVMSKFAFIFIFCQFFFLKKLVLGAFEMRFFCLNRHVTYPVILAKMQQQISERN</sequence>
<name>A0A3M7T2H7_BRAPC</name>
<dbReference type="Proteomes" id="UP000276133">
    <property type="component" value="Unassembled WGS sequence"/>
</dbReference>
<comment type="caution">
    <text evidence="2">The sequence shown here is derived from an EMBL/GenBank/DDBJ whole genome shotgun (WGS) entry which is preliminary data.</text>
</comment>
<feature type="transmembrane region" description="Helical" evidence="1">
    <location>
        <begin position="28"/>
        <end position="49"/>
    </location>
</feature>
<keyword evidence="1" id="KW-1133">Transmembrane helix</keyword>
<keyword evidence="1" id="KW-0812">Transmembrane</keyword>